<dbReference type="Pfam" id="PF00535">
    <property type="entry name" value="Glycos_transf_2"/>
    <property type="match status" value="1"/>
</dbReference>
<dbReference type="InterPro" id="IPR029044">
    <property type="entry name" value="Nucleotide-diphossugar_trans"/>
</dbReference>
<accession>A0ABP7E3S8</accession>
<dbReference type="Pfam" id="PF00534">
    <property type="entry name" value="Glycos_transf_1"/>
    <property type="match status" value="1"/>
</dbReference>
<comment type="caution">
    <text evidence="5">The sequence shown here is derived from an EMBL/GenBank/DDBJ whole genome shotgun (WGS) entry which is preliminary data.</text>
</comment>
<dbReference type="PANTHER" id="PTHR45947:SF3">
    <property type="entry name" value="SULFOQUINOVOSYL TRANSFERASE SQD2"/>
    <property type="match status" value="1"/>
</dbReference>
<dbReference type="SUPFAM" id="SSF53448">
    <property type="entry name" value="Nucleotide-diphospho-sugar transferases"/>
    <property type="match status" value="1"/>
</dbReference>
<dbReference type="Gene3D" id="3.90.550.10">
    <property type="entry name" value="Spore Coat Polysaccharide Biosynthesis Protein SpsA, Chain A"/>
    <property type="match status" value="1"/>
</dbReference>
<proteinExistence type="predicted"/>
<dbReference type="CDD" id="cd03801">
    <property type="entry name" value="GT4_PimA-like"/>
    <property type="match status" value="1"/>
</dbReference>
<dbReference type="InterPro" id="IPR001173">
    <property type="entry name" value="Glyco_trans_2-like"/>
</dbReference>
<name>A0ABP7E3S8_9MICO</name>
<organism evidence="5 6">
    <name type="scientific">Terrabacter ginsenosidimutans</name>
    <dbReference type="NCBI Taxonomy" id="490575"/>
    <lineage>
        <taxon>Bacteria</taxon>
        <taxon>Bacillati</taxon>
        <taxon>Actinomycetota</taxon>
        <taxon>Actinomycetes</taxon>
        <taxon>Micrococcales</taxon>
        <taxon>Intrasporangiaceae</taxon>
        <taxon>Terrabacter</taxon>
    </lineage>
</organism>
<feature type="domain" description="Glycosyl transferase family 1" evidence="3">
    <location>
        <begin position="185"/>
        <end position="340"/>
    </location>
</feature>
<feature type="domain" description="Glycosyltransferase 2-like" evidence="4">
    <location>
        <begin position="380"/>
        <end position="496"/>
    </location>
</feature>
<dbReference type="InterPro" id="IPR050194">
    <property type="entry name" value="Glycosyltransferase_grp1"/>
</dbReference>
<gene>
    <name evidence="5" type="ORF">GCM10022399_30680</name>
</gene>
<reference evidence="6" key="1">
    <citation type="journal article" date="2019" name="Int. J. Syst. Evol. Microbiol.">
        <title>The Global Catalogue of Microorganisms (GCM) 10K type strain sequencing project: providing services to taxonomists for standard genome sequencing and annotation.</title>
        <authorList>
            <consortium name="The Broad Institute Genomics Platform"/>
            <consortium name="The Broad Institute Genome Sequencing Center for Infectious Disease"/>
            <person name="Wu L."/>
            <person name="Ma J."/>
        </authorList>
    </citation>
    <scope>NUCLEOTIDE SEQUENCE [LARGE SCALE GENOMIC DNA]</scope>
    <source>
        <strain evidence="6">JCM 17125</strain>
    </source>
</reference>
<keyword evidence="2" id="KW-0808">Transferase</keyword>
<evidence type="ECO:0000313" key="5">
    <source>
        <dbReference type="EMBL" id="GAA3711766.1"/>
    </source>
</evidence>
<keyword evidence="6" id="KW-1185">Reference proteome</keyword>
<dbReference type="Proteomes" id="UP001501468">
    <property type="component" value="Unassembled WGS sequence"/>
</dbReference>
<evidence type="ECO:0000256" key="2">
    <source>
        <dbReference type="ARBA" id="ARBA00022679"/>
    </source>
</evidence>
<dbReference type="PANTHER" id="PTHR45947">
    <property type="entry name" value="SULFOQUINOVOSYL TRANSFERASE SQD2"/>
    <property type="match status" value="1"/>
</dbReference>
<dbReference type="EMBL" id="BAABDC010000005">
    <property type="protein sequence ID" value="GAA3711766.1"/>
    <property type="molecule type" value="Genomic_DNA"/>
</dbReference>
<protein>
    <recommendedName>
        <fullName evidence="1">D-inositol 3-phosphate glycosyltransferase</fullName>
    </recommendedName>
</protein>
<dbReference type="SUPFAM" id="SSF53756">
    <property type="entry name" value="UDP-Glycosyltransferase/glycogen phosphorylase"/>
    <property type="match status" value="1"/>
</dbReference>
<sequence>MVMWALRVSHSAVVDAWRERERALRRRGHRVDVVSAAVWSEGGRAVTLTPRPDETVVAARTFGSHPALFLYDPRPLWTALGRPVDVVDIHEEPFALATAEVLLIRWLRRQPAPYLVYSAQNIDKRHPLPFRWIERAVLRHASGVNVCNAAAGRIAQRKGFPGVARTLDLGTDLAAFAPRAYAVTPGEAPVVGFAGRLDAAKGADVLLHAAALEPGVQVRVAGDGPERRALQELAGALGISDRVEFVGALAPEELPDFYRSLDVLAVPSLTTSSWVEQFGRVAIEAMACGIPVVVSDSGALPEVVADAALVVPEGDATELAKALSAVVHDADVAARLREAGLSRAAATSWDLIALEHEAMYRSATKQWVTEIDCDARPLEVVVVAYGQPDLLAEALAPLRGLSVTVVDNSSSASVRAVTDRFAARYVDPGHNGGFGAGVNEALRHVDPRADVLLVNPDAVVHPDDVERLRSALLAEPDLASVGPSQVDANGRPSRVEWPFPSPVATWVEAVGLGRLRRNRYVIGSVLLLRREAIDHVGPFDDERFFLYAEETDWAHRAVRLGWRHALVPTARATHVGAATSTDAAAREGHFHAAQEVYLRKHFGSLGWQVGRAGQVVGSAVRGVVLPGPRGEVARSRLRLYLRGPARSETRPDDSRPAPVTVAATTLAGTVAGTTEGAAS</sequence>
<evidence type="ECO:0000259" key="3">
    <source>
        <dbReference type="Pfam" id="PF00534"/>
    </source>
</evidence>
<evidence type="ECO:0000313" key="6">
    <source>
        <dbReference type="Proteomes" id="UP001501468"/>
    </source>
</evidence>
<dbReference type="InterPro" id="IPR001296">
    <property type="entry name" value="Glyco_trans_1"/>
</dbReference>
<dbReference type="Gene3D" id="3.40.50.2000">
    <property type="entry name" value="Glycogen Phosphorylase B"/>
    <property type="match status" value="2"/>
</dbReference>
<evidence type="ECO:0000256" key="1">
    <source>
        <dbReference type="ARBA" id="ARBA00021292"/>
    </source>
</evidence>
<evidence type="ECO:0000259" key="4">
    <source>
        <dbReference type="Pfam" id="PF00535"/>
    </source>
</evidence>